<dbReference type="Gene3D" id="3.60.60.10">
    <property type="entry name" value="Penicillin V Acylase, Chain A"/>
    <property type="match status" value="1"/>
</dbReference>
<gene>
    <name evidence="1" type="ORF">THSYN_15560</name>
</gene>
<name>A0A2K8U9J3_9GAMM</name>
<dbReference type="EMBL" id="CP020370">
    <property type="protein sequence ID" value="AUB82225.1"/>
    <property type="molecule type" value="Genomic_DNA"/>
</dbReference>
<keyword evidence="2" id="KW-1185">Reference proteome</keyword>
<sequence length="86" mass="9883">MRHFNSISLKFQQINDSAAHLDHWPRSESTKWTSLSDLNRGRFSIRPQGAMNYTTFDLQRLARVKEVKSIPMQKLDGTAADGSGWF</sequence>
<reference evidence="1 2" key="1">
    <citation type="submission" date="2017-03" db="EMBL/GenBank/DDBJ databases">
        <title>Complete genome sequence of Candidatus 'Thiodictyon syntrophicum' sp. nov. strain Cad16T, a photolithoautotroph purple sulfur bacterium isolated from an alpine meromictic lake.</title>
        <authorList>
            <person name="Luedin S.M."/>
            <person name="Pothier J.F."/>
            <person name="Danza F."/>
            <person name="Storelli N."/>
            <person name="Wittwer M."/>
            <person name="Tonolla M."/>
        </authorList>
    </citation>
    <scope>NUCLEOTIDE SEQUENCE [LARGE SCALE GENOMIC DNA]</scope>
    <source>
        <strain evidence="1 2">Cad16T</strain>
    </source>
</reference>
<dbReference type="AlphaFoldDB" id="A0A2K8U9J3"/>
<dbReference type="Proteomes" id="UP000232638">
    <property type="component" value="Chromosome"/>
</dbReference>
<organism evidence="1 2">
    <name type="scientific">Candidatus Thiodictyon syntrophicum</name>
    <dbReference type="NCBI Taxonomy" id="1166950"/>
    <lineage>
        <taxon>Bacteria</taxon>
        <taxon>Pseudomonadati</taxon>
        <taxon>Pseudomonadota</taxon>
        <taxon>Gammaproteobacteria</taxon>
        <taxon>Chromatiales</taxon>
        <taxon>Chromatiaceae</taxon>
        <taxon>Thiodictyon</taxon>
    </lineage>
</organism>
<accession>A0A2K8U9J3</accession>
<dbReference type="OrthoDB" id="9794717at2"/>
<protein>
    <submittedName>
        <fullName evidence="1">Uncharacterized protein</fullName>
    </submittedName>
</protein>
<dbReference type="KEGG" id="tsy:THSYN_15560"/>
<evidence type="ECO:0000313" key="1">
    <source>
        <dbReference type="EMBL" id="AUB82225.1"/>
    </source>
</evidence>
<evidence type="ECO:0000313" key="2">
    <source>
        <dbReference type="Proteomes" id="UP000232638"/>
    </source>
</evidence>
<proteinExistence type="predicted"/>